<evidence type="ECO:0000313" key="1">
    <source>
        <dbReference type="EMBL" id="BAD55094.1"/>
    </source>
</evidence>
<organism evidence="1 2">
    <name type="scientific">Nocardia farcinica (strain IFM 10152)</name>
    <dbReference type="NCBI Taxonomy" id="247156"/>
    <lineage>
        <taxon>Bacteria</taxon>
        <taxon>Bacillati</taxon>
        <taxon>Actinomycetota</taxon>
        <taxon>Actinomycetes</taxon>
        <taxon>Mycobacteriales</taxon>
        <taxon>Nocardiaceae</taxon>
        <taxon>Nocardia</taxon>
    </lineage>
</organism>
<dbReference type="HOGENOM" id="CLU_1388972_0_0_11"/>
<sequence length="196" mass="21980">MPVSDPDAPDERPAEPEPMRVKVRAWTARVELNVPEVARQEMDEHRLAVLRGDDVDPLDGHRMLTRLKVAAALSILDAREFVTEEDWQLAGTVIRVSDRTRAEVKRAVAERAREAARARAEARAEEAGVIADRADERIRRRARAAVLRYLDRHSTATRKDLRGNMRNDLRGELDATLDDLLAENVITSTGGVYALA</sequence>
<gene>
    <name evidence="1" type="ordered locus">NFA_2520</name>
</gene>
<dbReference type="STRING" id="247156.NFA_2520"/>
<reference evidence="1 2" key="1">
    <citation type="journal article" date="2004" name="Proc. Natl. Acad. Sci. U.S.A.">
        <title>The complete genomic sequence of Nocardia farcinica IFM 10152.</title>
        <authorList>
            <person name="Ishikawa J."/>
            <person name="Yamashita A."/>
            <person name="Mikami Y."/>
            <person name="Hoshino Y."/>
            <person name="Kurita H."/>
            <person name="Hotta K."/>
            <person name="Shiba T."/>
            <person name="Hattori M."/>
        </authorList>
    </citation>
    <scope>NUCLEOTIDE SEQUENCE [LARGE SCALE GENOMIC DNA]</scope>
    <source>
        <strain evidence="1 2">IFM 10152</strain>
    </source>
</reference>
<dbReference type="KEGG" id="nfa:NFA_2520"/>
<name>Q5Z397_NOCFA</name>
<dbReference type="EMBL" id="AP006618">
    <property type="protein sequence ID" value="BAD55094.1"/>
    <property type="molecule type" value="Genomic_DNA"/>
</dbReference>
<dbReference type="eggNOG" id="ENOG502ZBKQ">
    <property type="taxonomic scope" value="Bacteria"/>
</dbReference>
<protein>
    <submittedName>
        <fullName evidence="1">Uncharacterized protein</fullName>
    </submittedName>
</protein>
<keyword evidence="2" id="KW-1185">Reference proteome</keyword>
<evidence type="ECO:0000313" key="2">
    <source>
        <dbReference type="Proteomes" id="UP000006820"/>
    </source>
</evidence>
<dbReference type="AlphaFoldDB" id="Q5Z397"/>
<dbReference type="Proteomes" id="UP000006820">
    <property type="component" value="Chromosome"/>
</dbReference>
<accession>Q5Z397</accession>
<proteinExistence type="predicted"/>